<dbReference type="Proteomes" id="UP001300348">
    <property type="component" value="Chromosome"/>
</dbReference>
<evidence type="ECO:0000313" key="2">
    <source>
        <dbReference type="Proteomes" id="UP001300348"/>
    </source>
</evidence>
<dbReference type="GeneID" id="88856149"/>
<organism evidence="1 2">
    <name type="scientific">Xenorhabdus griffiniae</name>
    <dbReference type="NCBI Taxonomy" id="351672"/>
    <lineage>
        <taxon>Bacteria</taxon>
        <taxon>Pseudomonadati</taxon>
        <taxon>Pseudomonadota</taxon>
        <taxon>Gammaproteobacteria</taxon>
        <taxon>Enterobacterales</taxon>
        <taxon>Morganellaceae</taxon>
        <taxon>Xenorhabdus</taxon>
    </lineage>
</organism>
<sequence>MMAAEDEYLQSQGKLPNVRTLYFKKSKEIKYMKFFLKRLQTIFLLSFTLPASAVQSYATFNENDPVNNRVAFFIKQNQINIQKQPSSYSVPYNYNCGEQINYGVFDPNGSFRYRILKNDAQIDSAANSLNPLILMRSNAIQDLQNIYEYSSDNDPYANIFIDRYMMRLFDDERRPIQAMVNYGHGHSTPLSHKEESLSSLQCNNFIIAYPLAKSLVPITNILLAGSEPKIKKCEVELNTTKTWALSSWYSIFTRKDNCQINLKLICDGSENACSSSTGDYSTRNKFQLIIYDDEKNDKQEFIERVQNTEKINVPHRSSNLESTDNMKFENKGSGTAKISYVTSSCYSDTGPSTFEIKPNLDRAFTIKTKNTLSVSWWNCYNQDKKISWKIEYTTYE</sequence>
<protein>
    <submittedName>
        <fullName evidence="1">Uncharacterized protein</fullName>
    </submittedName>
</protein>
<dbReference type="RefSeq" id="WP_189759739.1">
    <property type="nucleotide sequence ID" value="NZ_CAWPOQ010000300.1"/>
</dbReference>
<keyword evidence="2" id="KW-1185">Reference proteome</keyword>
<evidence type="ECO:0000313" key="1">
    <source>
        <dbReference type="EMBL" id="WNH00490.1"/>
    </source>
</evidence>
<gene>
    <name evidence="1" type="ORF">QL112_011290</name>
</gene>
<reference evidence="1 2" key="1">
    <citation type="journal article" date="2023" name="Access Microbiol">
        <title>The genome of a steinernematid-associated Pseudomonas piscis bacterium encodes the biosynthesis of insect toxins.</title>
        <authorList>
            <person name="Awori R.M."/>
            <person name="Hendre P."/>
            <person name="Amugune N.O."/>
        </authorList>
    </citation>
    <scope>NUCLEOTIDE SEQUENCE [LARGE SCALE GENOMIC DNA]</scope>
    <source>
        <strain evidence="1 2">97</strain>
    </source>
</reference>
<dbReference type="EMBL" id="CP133647">
    <property type="protein sequence ID" value="WNH00490.1"/>
    <property type="molecule type" value="Genomic_DNA"/>
</dbReference>
<accession>A0ABY9XD30</accession>
<name>A0ABY9XD30_9GAMM</name>
<proteinExistence type="predicted"/>